<reference evidence="2 3" key="2">
    <citation type="journal article" date="2023" name="ChemBioChem">
        <title>Acyltransferase Domain Exchange between Two Independent Type I Polyketide Synthases in the Same Producer Strain of Macrolide Antibiotics.</title>
        <authorList>
            <person name="Kudo F."/>
            <person name="Kishikawa K."/>
            <person name="Tsuboi K."/>
            <person name="Kido T."/>
            <person name="Usui T."/>
            <person name="Hashimoto J."/>
            <person name="Shin-Ya K."/>
            <person name="Miyanaga A."/>
            <person name="Eguchi T."/>
        </authorList>
    </citation>
    <scope>NUCLEOTIDE SEQUENCE [LARGE SCALE GENOMIC DNA]</scope>
    <source>
        <strain evidence="2 3">A-8890</strain>
    </source>
</reference>
<keyword evidence="3" id="KW-1185">Reference proteome</keyword>
<proteinExistence type="predicted"/>
<reference evidence="2 3" key="1">
    <citation type="journal article" date="2010" name="ChemBioChem">
        <title>Cloning and characterization of the biosynthetic gene cluster of 16-membered macrolide antibiotic FD-891: involvement of a dual functional cytochrome P450 monooxygenase catalyzing epoxidation and hydroxylation.</title>
        <authorList>
            <person name="Kudo F."/>
            <person name="Motegi A."/>
            <person name="Mizoue K."/>
            <person name="Eguchi T."/>
        </authorList>
    </citation>
    <scope>NUCLEOTIDE SEQUENCE [LARGE SCALE GENOMIC DNA]</scope>
    <source>
        <strain evidence="2 3">A-8890</strain>
    </source>
</reference>
<feature type="region of interest" description="Disordered" evidence="1">
    <location>
        <begin position="1"/>
        <end position="26"/>
    </location>
</feature>
<name>A0ABM7F6U7_9ACTN</name>
<gene>
    <name evidence="2" type="ORF">SGFS_029240</name>
</gene>
<evidence type="ECO:0000256" key="1">
    <source>
        <dbReference type="SAM" id="MobiDB-lite"/>
    </source>
</evidence>
<sequence>MHFSGLDVEVDAVEGPDSGERLGDAGHGEQRWFWCHEVPLAGVRAGFRAMRVRGQAGSGQGRVKKRAEQSEVGR</sequence>
<dbReference type="EMBL" id="AP018448">
    <property type="protein sequence ID" value="BBC31630.1"/>
    <property type="molecule type" value="Genomic_DNA"/>
</dbReference>
<evidence type="ECO:0000313" key="3">
    <source>
        <dbReference type="Proteomes" id="UP001321542"/>
    </source>
</evidence>
<evidence type="ECO:0000313" key="2">
    <source>
        <dbReference type="EMBL" id="BBC31630.1"/>
    </source>
</evidence>
<accession>A0ABM7F6U7</accession>
<organism evidence="2 3">
    <name type="scientific">Streptomyces graminofaciens</name>
    <dbReference type="NCBI Taxonomy" id="68212"/>
    <lineage>
        <taxon>Bacteria</taxon>
        <taxon>Bacillati</taxon>
        <taxon>Actinomycetota</taxon>
        <taxon>Actinomycetes</taxon>
        <taxon>Kitasatosporales</taxon>
        <taxon>Streptomycetaceae</taxon>
        <taxon>Streptomyces</taxon>
    </lineage>
</organism>
<dbReference type="Proteomes" id="UP001321542">
    <property type="component" value="Chromosome"/>
</dbReference>
<feature type="region of interest" description="Disordered" evidence="1">
    <location>
        <begin position="54"/>
        <end position="74"/>
    </location>
</feature>
<protein>
    <submittedName>
        <fullName evidence="2">Uncharacterized protein</fullName>
    </submittedName>
</protein>